<accession>A0A366JQX9</accession>
<dbReference type="PANTHER" id="PTHR12126:SF11">
    <property type="entry name" value="NADH DEHYDROGENASE [UBIQUINONE] 1 ALPHA SUBCOMPLEX SUBUNIT 9, MITOCHONDRIAL"/>
    <property type="match status" value="1"/>
</dbReference>
<organism evidence="2 3">
    <name type="scientific">Cytobacillus firmus</name>
    <name type="common">Bacillus firmus</name>
    <dbReference type="NCBI Taxonomy" id="1399"/>
    <lineage>
        <taxon>Bacteria</taxon>
        <taxon>Bacillati</taxon>
        <taxon>Bacillota</taxon>
        <taxon>Bacilli</taxon>
        <taxon>Bacillales</taxon>
        <taxon>Bacillaceae</taxon>
        <taxon>Cytobacillus</taxon>
    </lineage>
</organism>
<dbReference type="InterPro" id="IPR036291">
    <property type="entry name" value="NAD(P)-bd_dom_sf"/>
</dbReference>
<comment type="caution">
    <text evidence="2">The sequence shown here is derived from an EMBL/GenBank/DDBJ whole genome shotgun (WGS) entry which is preliminary data.</text>
</comment>
<reference evidence="2 3" key="1">
    <citation type="submission" date="2018-06" db="EMBL/GenBank/DDBJ databases">
        <title>Freshwater and sediment microbial communities from various areas in North America, analyzing microbe dynamics in response to fracking.</title>
        <authorList>
            <person name="Lamendella R."/>
        </authorList>
    </citation>
    <scope>NUCLEOTIDE SEQUENCE [LARGE SCALE GENOMIC DNA]</scope>
    <source>
        <strain evidence="2 3">14_TX</strain>
    </source>
</reference>
<dbReference type="AlphaFoldDB" id="A0A366JQX9"/>
<sequence length="259" mass="28840">MGVSYLKILVTGSTGQLGSALLNQLKDSGYKVKLTSRRKPDGIGHFEWIYSDLSSSEGVEEAVKDADVILHAATSPIKNSKSVEVSGFKELLKKAQHVKHFIYPSIVGIDEIPFNYYKLKLEAEELLKKSSIPHTIVRATQFHHFIDNLFLSKPFLKRYIVPGKFKCQSVDAGEFADHLIGLVDKEPQGRAEDFGGPDVMTLSEMAELKIKLNNEPNKVLSLSLTGKLYKSFSDGKNTNPARKMGEITFGEYLSKKIDC</sequence>
<proteinExistence type="predicted"/>
<feature type="domain" description="NAD(P)-binding" evidence="1">
    <location>
        <begin position="12"/>
        <end position="142"/>
    </location>
</feature>
<evidence type="ECO:0000259" key="1">
    <source>
        <dbReference type="Pfam" id="PF13460"/>
    </source>
</evidence>
<keyword evidence="3" id="KW-1185">Reference proteome</keyword>
<dbReference type="PANTHER" id="PTHR12126">
    <property type="entry name" value="NADH-UBIQUINONE OXIDOREDUCTASE 39 KDA SUBUNIT-RELATED"/>
    <property type="match status" value="1"/>
</dbReference>
<dbReference type="GO" id="GO:0044877">
    <property type="term" value="F:protein-containing complex binding"/>
    <property type="evidence" value="ECO:0007669"/>
    <property type="project" value="TreeGrafter"/>
</dbReference>
<evidence type="ECO:0000313" key="2">
    <source>
        <dbReference type="EMBL" id="RBP89961.1"/>
    </source>
</evidence>
<dbReference type="Proteomes" id="UP000252731">
    <property type="component" value="Unassembled WGS sequence"/>
</dbReference>
<evidence type="ECO:0000313" key="3">
    <source>
        <dbReference type="Proteomes" id="UP000252731"/>
    </source>
</evidence>
<dbReference type="InterPro" id="IPR051207">
    <property type="entry name" value="ComplexI_NDUFA9_subunit"/>
</dbReference>
<dbReference type="InterPro" id="IPR016040">
    <property type="entry name" value="NAD(P)-bd_dom"/>
</dbReference>
<dbReference type="Gene3D" id="3.40.50.720">
    <property type="entry name" value="NAD(P)-binding Rossmann-like Domain"/>
    <property type="match status" value="1"/>
</dbReference>
<name>A0A366JQX9_CYTFI</name>
<dbReference type="SUPFAM" id="SSF51735">
    <property type="entry name" value="NAD(P)-binding Rossmann-fold domains"/>
    <property type="match status" value="1"/>
</dbReference>
<protein>
    <submittedName>
        <fullName evidence="2">Uncharacterized protein YbjT (DUF2867 family)</fullName>
    </submittedName>
</protein>
<gene>
    <name evidence="2" type="ORF">DFO70_11066</name>
</gene>
<dbReference type="EMBL" id="QNSF01000010">
    <property type="protein sequence ID" value="RBP89961.1"/>
    <property type="molecule type" value="Genomic_DNA"/>
</dbReference>
<dbReference type="Pfam" id="PF13460">
    <property type="entry name" value="NAD_binding_10"/>
    <property type="match status" value="1"/>
</dbReference>